<accession>A0A0C3UMR1</accession>
<evidence type="ECO:0000313" key="7">
    <source>
        <dbReference type="EMBL" id="AES60398.2"/>
    </source>
</evidence>
<evidence type="ECO:0000313" key="9">
    <source>
        <dbReference type="Proteomes" id="UP000002051"/>
    </source>
</evidence>
<evidence type="ECO:0000256" key="1">
    <source>
        <dbReference type="ARBA" id="ARBA00023015"/>
    </source>
</evidence>
<feature type="region of interest" description="Disordered" evidence="5">
    <location>
        <begin position="44"/>
        <end position="74"/>
    </location>
</feature>
<dbReference type="GO" id="GO:0008270">
    <property type="term" value="F:zinc ion binding"/>
    <property type="evidence" value="ECO:0007669"/>
    <property type="project" value="UniProtKB-KW"/>
</dbReference>
<dbReference type="eggNOG" id="KOG1601">
    <property type="taxonomic scope" value="Eukaryota"/>
</dbReference>
<reference evidence="7 9" key="1">
    <citation type="journal article" date="2011" name="Nature">
        <title>The Medicago genome provides insight into the evolution of rhizobial symbioses.</title>
        <authorList>
            <person name="Young N.D."/>
            <person name="Debelle F."/>
            <person name="Oldroyd G.E."/>
            <person name="Geurts R."/>
            <person name="Cannon S.B."/>
            <person name="Udvardi M.K."/>
            <person name="Benedito V.A."/>
            <person name="Mayer K.F."/>
            <person name="Gouzy J."/>
            <person name="Schoof H."/>
            <person name="Van de Peer Y."/>
            <person name="Proost S."/>
            <person name="Cook D.R."/>
            <person name="Meyers B.C."/>
            <person name="Spannagl M."/>
            <person name="Cheung F."/>
            <person name="De Mita S."/>
            <person name="Krishnakumar V."/>
            <person name="Gundlach H."/>
            <person name="Zhou S."/>
            <person name="Mudge J."/>
            <person name="Bharti A.K."/>
            <person name="Murray J.D."/>
            <person name="Naoumkina M.A."/>
            <person name="Rosen B."/>
            <person name="Silverstein K.A."/>
            <person name="Tang H."/>
            <person name="Rombauts S."/>
            <person name="Zhao P.X."/>
            <person name="Zhou P."/>
            <person name="Barbe V."/>
            <person name="Bardou P."/>
            <person name="Bechner M."/>
            <person name="Bellec A."/>
            <person name="Berger A."/>
            <person name="Berges H."/>
            <person name="Bidwell S."/>
            <person name="Bisseling T."/>
            <person name="Choisne N."/>
            <person name="Couloux A."/>
            <person name="Denny R."/>
            <person name="Deshpande S."/>
            <person name="Dai X."/>
            <person name="Doyle J.J."/>
            <person name="Dudez A.M."/>
            <person name="Farmer A.D."/>
            <person name="Fouteau S."/>
            <person name="Franken C."/>
            <person name="Gibelin C."/>
            <person name="Gish J."/>
            <person name="Goldstein S."/>
            <person name="Gonzalez A.J."/>
            <person name="Green P.J."/>
            <person name="Hallab A."/>
            <person name="Hartog M."/>
            <person name="Hua A."/>
            <person name="Humphray S.J."/>
            <person name="Jeong D.H."/>
            <person name="Jing Y."/>
            <person name="Jocker A."/>
            <person name="Kenton S.M."/>
            <person name="Kim D.J."/>
            <person name="Klee K."/>
            <person name="Lai H."/>
            <person name="Lang C."/>
            <person name="Lin S."/>
            <person name="Macmil S.L."/>
            <person name="Magdelenat G."/>
            <person name="Matthews L."/>
            <person name="McCorrison J."/>
            <person name="Monaghan E.L."/>
            <person name="Mun J.H."/>
            <person name="Najar F.Z."/>
            <person name="Nicholson C."/>
            <person name="Noirot C."/>
            <person name="O'Bleness M."/>
            <person name="Paule C.R."/>
            <person name="Poulain J."/>
            <person name="Prion F."/>
            <person name="Qin B."/>
            <person name="Qu C."/>
            <person name="Retzel E.F."/>
            <person name="Riddle C."/>
            <person name="Sallet E."/>
            <person name="Samain S."/>
            <person name="Samson N."/>
            <person name="Sanders I."/>
            <person name="Saurat O."/>
            <person name="Scarpelli C."/>
            <person name="Schiex T."/>
            <person name="Segurens B."/>
            <person name="Severin A.J."/>
            <person name="Sherrier D.J."/>
            <person name="Shi R."/>
            <person name="Sims S."/>
            <person name="Singer S.R."/>
            <person name="Sinharoy S."/>
            <person name="Sterck L."/>
            <person name="Viollet A."/>
            <person name="Wang B.B."/>
            <person name="Wang K."/>
            <person name="Wang M."/>
            <person name="Wang X."/>
            <person name="Warfsmann J."/>
            <person name="Weissenbach J."/>
            <person name="White D.D."/>
            <person name="White J.D."/>
            <person name="Wiley G.B."/>
            <person name="Wincker P."/>
            <person name="Xing Y."/>
            <person name="Yang L."/>
            <person name="Yao Z."/>
            <person name="Ying F."/>
            <person name="Zhai J."/>
            <person name="Zhou L."/>
            <person name="Zuber A."/>
            <person name="Denarie J."/>
            <person name="Dixon R.A."/>
            <person name="May G.D."/>
            <person name="Schwartz D.C."/>
            <person name="Rogers J."/>
            <person name="Quetier F."/>
            <person name="Town C.D."/>
            <person name="Roe B.A."/>
        </authorList>
    </citation>
    <scope>NUCLEOTIDE SEQUENCE [LARGE SCALE GENOMIC DNA]</scope>
    <source>
        <strain evidence="7">A17</strain>
        <strain evidence="8 9">cv. Jemalong A17</strain>
    </source>
</reference>
<dbReference type="InterPro" id="IPR013088">
    <property type="entry name" value="Znf_NHR/GATA"/>
</dbReference>
<keyword evidence="3" id="KW-0804">Transcription</keyword>
<dbReference type="Pfam" id="PF00320">
    <property type="entry name" value="GATA"/>
    <property type="match status" value="1"/>
</dbReference>
<dbReference type="SUPFAM" id="SSF57716">
    <property type="entry name" value="Glucocorticoid receptor-like (DNA-binding domain)"/>
    <property type="match status" value="1"/>
</dbReference>
<feature type="domain" description="GATA-type" evidence="6">
    <location>
        <begin position="4"/>
        <end position="31"/>
    </location>
</feature>
<reference evidence="8" key="3">
    <citation type="submission" date="2015-04" db="UniProtKB">
        <authorList>
            <consortium name="EnsemblPlants"/>
        </authorList>
    </citation>
    <scope>IDENTIFICATION</scope>
    <source>
        <strain evidence="8">cv. Jemalong A17</strain>
    </source>
</reference>
<dbReference type="PANTHER" id="PTHR46855">
    <property type="entry name" value="OSJNBB0038F03.10 PROTEIN"/>
    <property type="match status" value="1"/>
</dbReference>
<dbReference type="InterPro" id="IPR044589">
    <property type="entry name" value="GATA26/27"/>
</dbReference>
<dbReference type="PaxDb" id="3880-AES60398"/>
<keyword evidence="4" id="KW-0862">Zinc</keyword>
<keyword evidence="1" id="KW-0805">Transcription regulation</keyword>
<evidence type="ECO:0000259" key="6">
    <source>
        <dbReference type="PROSITE" id="PS50114"/>
    </source>
</evidence>
<gene>
    <name evidence="7" type="ordered locus">MTR_1g045040</name>
</gene>
<evidence type="ECO:0000256" key="5">
    <source>
        <dbReference type="SAM" id="MobiDB-lite"/>
    </source>
</evidence>
<name>G7I6L4_MEDTR</name>
<dbReference type="STRING" id="3880.G7I6L4"/>
<dbReference type="InterPro" id="IPR000679">
    <property type="entry name" value="Znf_GATA"/>
</dbReference>
<evidence type="ECO:0000256" key="4">
    <source>
        <dbReference type="PROSITE-ProRule" id="PRU00094"/>
    </source>
</evidence>
<keyword evidence="4" id="KW-0479">Metal-binding</keyword>
<dbReference type="GO" id="GO:0006355">
    <property type="term" value="P:regulation of DNA-templated transcription"/>
    <property type="evidence" value="ECO:0007669"/>
    <property type="project" value="InterPro"/>
</dbReference>
<keyword evidence="9" id="KW-1185">Reference proteome</keyword>
<dbReference type="PANTHER" id="PTHR46855:SF21">
    <property type="entry name" value="GATA ZINC FINGER PROTEIN"/>
    <property type="match status" value="1"/>
</dbReference>
<reference evidence="7 9" key="2">
    <citation type="journal article" date="2014" name="BMC Genomics">
        <title>An improved genome release (version Mt4.0) for the model legume Medicago truncatula.</title>
        <authorList>
            <person name="Tang H."/>
            <person name="Krishnakumar V."/>
            <person name="Bidwell S."/>
            <person name="Rosen B."/>
            <person name="Chan A."/>
            <person name="Zhou S."/>
            <person name="Gentzbittel L."/>
            <person name="Childs K.L."/>
            <person name="Yandell M."/>
            <person name="Gundlach H."/>
            <person name="Mayer K.F."/>
            <person name="Schwartz D.C."/>
            <person name="Town C.D."/>
        </authorList>
    </citation>
    <scope>GENOME REANNOTATION</scope>
    <source>
        <strain evidence="8 9">cv. Jemalong A17</strain>
    </source>
</reference>
<dbReference type="GO" id="GO:0000976">
    <property type="term" value="F:transcription cis-regulatory region binding"/>
    <property type="evidence" value="ECO:0000318"/>
    <property type="project" value="GO_Central"/>
</dbReference>
<keyword evidence="4" id="KW-0863">Zinc-finger</keyword>
<keyword evidence="2" id="KW-0238">DNA-binding</keyword>
<sequence>MVLTETKLWRKGPYEKPVLCNACGLHFKAKGTLENYIPKTAQQNLLSDPDVEKASESDPELSNEAPERTPSIVKNQMEEFKLELRSLWESEKESNESSPDDILLFDNMNNCIPSNEIGLGCTLLKTDVTSKKNA</sequence>
<evidence type="ECO:0000256" key="3">
    <source>
        <dbReference type="ARBA" id="ARBA00023163"/>
    </source>
</evidence>
<dbReference type="EMBL" id="CM001217">
    <property type="protein sequence ID" value="AES60398.2"/>
    <property type="molecule type" value="Genomic_DNA"/>
</dbReference>
<dbReference type="Proteomes" id="UP000002051">
    <property type="component" value="Unassembled WGS sequence"/>
</dbReference>
<dbReference type="PROSITE" id="PS50114">
    <property type="entry name" value="GATA_ZN_FINGER_2"/>
    <property type="match status" value="1"/>
</dbReference>
<dbReference type="Gene3D" id="3.30.50.10">
    <property type="entry name" value="Erythroid Transcription Factor GATA-1, subunit A"/>
    <property type="match status" value="1"/>
</dbReference>
<protein>
    <submittedName>
        <fullName evidence="7">GATA zinc finger protein</fullName>
    </submittedName>
</protein>
<evidence type="ECO:0000313" key="8">
    <source>
        <dbReference type="EnsemblPlants" id="AES60398"/>
    </source>
</evidence>
<accession>G7I6L4</accession>
<evidence type="ECO:0000256" key="2">
    <source>
        <dbReference type="ARBA" id="ARBA00023125"/>
    </source>
</evidence>
<dbReference type="EnsemblPlants" id="AES60398">
    <property type="protein sequence ID" value="AES60398"/>
    <property type="gene ID" value="MTR_1g045040"/>
</dbReference>
<dbReference type="CDD" id="cd00202">
    <property type="entry name" value="ZnF_GATA"/>
    <property type="match status" value="1"/>
</dbReference>
<dbReference type="HOGENOM" id="CLU_1689371_0_0_1"/>
<dbReference type="SMART" id="SM00401">
    <property type="entry name" value="ZnF_GATA"/>
    <property type="match status" value="1"/>
</dbReference>
<organism evidence="7 9">
    <name type="scientific">Medicago truncatula</name>
    <name type="common">Barrel medic</name>
    <name type="synonym">Medicago tribuloides</name>
    <dbReference type="NCBI Taxonomy" id="3880"/>
    <lineage>
        <taxon>Eukaryota</taxon>
        <taxon>Viridiplantae</taxon>
        <taxon>Streptophyta</taxon>
        <taxon>Embryophyta</taxon>
        <taxon>Tracheophyta</taxon>
        <taxon>Spermatophyta</taxon>
        <taxon>Magnoliopsida</taxon>
        <taxon>eudicotyledons</taxon>
        <taxon>Gunneridae</taxon>
        <taxon>Pentapetalae</taxon>
        <taxon>rosids</taxon>
        <taxon>fabids</taxon>
        <taxon>Fabales</taxon>
        <taxon>Fabaceae</taxon>
        <taxon>Papilionoideae</taxon>
        <taxon>50 kb inversion clade</taxon>
        <taxon>NPAAA clade</taxon>
        <taxon>Hologalegina</taxon>
        <taxon>IRL clade</taxon>
        <taxon>Trifolieae</taxon>
        <taxon>Medicago</taxon>
    </lineage>
</organism>
<dbReference type="AlphaFoldDB" id="G7I6L4"/>
<proteinExistence type="predicted"/>